<dbReference type="InterPro" id="IPR006058">
    <property type="entry name" value="2Fe2S_fd_BS"/>
</dbReference>
<gene>
    <name evidence="3" type="ORF">ENJ51_08820</name>
</gene>
<dbReference type="PROSITE" id="PS00197">
    <property type="entry name" value="2FE2S_FER_1"/>
    <property type="match status" value="1"/>
</dbReference>
<dbReference type="SUPFAM" id="SSF63380">
    <property type="entry name" value="Riboflavin synthase domain-like"/>
    <property type="match status" value="1"/>
</dbReference>
<dbReference type="InterPro" id="IPR001433">
    <property type="entry name" value="OxRdtase_FAD/NAD-bd"/>
</dbReference>
<dbReference type="CDD" id="cd06189">
    <property type="entry name" value="flavin_oxioreductase"/>
    <property type="match status" value="1"/>
</dbReference>
<dbReference type="InterPro" id="IPR036010">
    <property type="entry name" value="2Fe-2S_ferredoxin-like_sf"/>
</dbReference>
<dbReference type="Gene3D" id="3.40.50.80">
    <property type="entry name" value="Nucleotide-binding domain of ferredoxin-NADP reductase (FNR) module"/>
    <property type="match status" value="1"/>
</dbReference>
<dbReference type="InterPro" id="IPR001041">
    <property type="entry name" value="2Fe-2S_ferredoxin-type"/>
</dbReference>
<dbReference type="GO" id="GO:0016491">
    <property type="term" value="F:oxidoreductase activity"/>
    <property type="evidence" value="ECO:0007669"/>
    <property type="project" value="InterPro"/>
</dbReference>
<dbReference type="PROSITE" id="PS51085">
    <property type="entry name" value="2FE2S_FER_2"/>
    <property type="match status" value="1"/>
</dbReference>
<reference evidence="3" key="1">
    <citation type="journal article" date="2020" name="mSystems">
        <title>Genome- and Community-Level Interaction Insights into Carbon Utilization and Element Cycling Functions of Hydrothermarchaeota in Hydrothermal Sediment.</title>
        <authorList>
            <person name="Zhou Z."/>
            <person name="Liu Y."/>
            <person name="Xu W."/>
            <person name="Pan J."/>
            <person name="Luo Z.H."/>
            <person name="Li M."/>
        </authorList>
    </citation>
    <scope>NUCLEOTIDE SEQUENCE [LARGE SCALE GENOMIC DNA]</scope>
    <source>
        <strain evidence="3">HyVt-493</strain>
    </source>
</reference>
<dbReference type="SUPFAM" id="SSF54292">
    <property type="entry name" value="2Fe-2S ferredoxin-like"/>
    <property type="match status" value="1"/>
</dbReference>
<comment type="caution">
    <text evidence="3">The sequence shown here is derived from an EMBL/GenBank/DDBJ whole genome shotgun (WGS) entry which is preliminary data.</text>
</comment>
<feature type="domain" description="FAD-binding FR-type" evidence="2">
    <location>
        <begin position="99"/>
        <end position="199"/>
    </location>
</feature>
<dbReference type="PANTHER" id="PTHR47354">
    <property type="entry name" value="NADH OXIDOREDUCTASE HCR"/>
    <property type="match status" value="1"/>
</dbReference>
<accession>A0A7V2T3I8</accession>
<dbReference type="Pfam" id="PF00970">
    <property type="entry name" value="FAD_binding_6"/>
    <property type="match status" value="1"/>
</dbReference>
<organism evidence="3">
    <name type="scientific">Leucothrix mucor</name>
    <dbReference type="NCBI Taxonomy" id="45248"/>
    <lineage>
        <taxon>Bacteria</taxon>
        <taxon>Pseudomonadati</taxon>
        <taxon>Pseudomonadota</taxon>
        <taxon>Gammaproteobacteria</taxon>
        <taxon>Thiotrichales</taxon>
        <taxon>Thiotrichaceae</taxon>
        <taxon>Leucothrix</taxon>
    </lineage>
</organism>
<dbReference type="Proteomes" id="UP000885750">
    <property type="component" value="Unassembled WGS sequence"/>
</dbReference>
<proteinExistence type="predicted"/>
<dbReference type="Pfam" id="PF00175">
    <property type="entry name" value="NAD_binding_1"/>
    <property type="match status" value="1"/>
</dbReference>
<feature type="domain" description="2Fe-2S ferredoxin-type" evidence="1">
    <location>
        <begin position="3"/>
        <end position="93"/>
    </location>
</feature>
<dbReference type="AlphaFoldDB" id="A0A7V2T3I8"/>
<protein>
    <submittedName>
        <fullName evidence="3">CDP-6-deoxy-delta-3,4-glucoseen reductase</fullName>
    </submittedName>
</protein>
<name>A0A7V2T3I8_LEUMU</name>
<dbReference type="InterPro" id="IPR039261">
    <property type="entry name" value="FNR_nucleotide-bd"/>
</dbReference>
<dbReference type="PROSITE" id="PS51384">
    <property type="entry name" value="FAD_FR"/>
    <property type="match status" value="1"/>
</dbReference>
<dbReference type="InterPro" id="IPR017938">
    <property type="entry name" value="Riboflavin_synthase-like_b-brl"/>
</dbReference>
<dbReference type="InterPro" id="IPR012675">
    <property type="entry name" value="Beta-grasp_dom_sf"/>
</dbReference>
<dbReference type="CDD" id="cd00207">
    <property type="entry name" value="fer2"/>
    <property type="match status" value="1"/>
</dbReference>
<dbReference type="EMBL" id="DRMS01000329">
    <property type="protein sequence ID" value="HFC92898.1"/>
    <property type="molecule type" value="Genomic_DNA"/>
</dbReference>
<evidence type="ECO:0000313" key="3">
    <source>
        <dbReference type="EMBL" id="HFC92898.1"/>
    </source>
</evidence>
<dbReference type="SUPFAM" id="SSF52343">
    <property type="entry name" value="Ferredoxin reductase-like, C-terminal NADP-linked domain"/>
    <property type="match status" value="1"/>
</dbReference>
<dbReference type="InterPro" id="IPR050415">
    <property type="entry name" value="MRET"/>
</dbReference>
<dbReference type="PRINTS" id="PR00410">
    <property type="entry name" value="PHEHYDRXLASE"/>
</dbReference>
<evidence type="ECO:0000259" key="1">
    <source>
        <dbReference type="PROSITE" id="PS51085"/>
    </source>
</evidence>
<evidence type="ECO:0000259" key="2">
    <source>
        <dbReference type="PROSITE" id="PS51384"/>
    </source>
</evidence>
<dbReference type="PANTHER" id="PTHR47354:SF5">
    <property type="entry name" value="PROTEIN RFBI"/>
    <property type="match status" value="1"/>
</dbReference>
<dbReference type="GO" id="GO:0051537">
    <property type="term" value="F:2 iron, 2 sulfur cluster binding"/>
    <property type="evidence" value="ECO:0007669"/>
    <property type="project" value="InterPro"/>
</dbReference>
<dbReference type="Gene3D" id="2.40.30.10">
    <property type="entry name" value="Translation factors"/>
    <property type="match status" value="1"/>
</dbReference>
<dbReference type="Gene3D" id="3.10.20.30">
    <property type="match status" value="1"/>
</dbReference>
<sequence>MSFDVKISPSGHQFTVKENELILDAALRQGISFPYGCRSGACGNCLGKVVSGEVSYPEGLPVSLSEDDHQKGQALFCSAVANSSLEIEVAEIPDDEIAVQTLPTRVTSLQKLCHDVMEMKLTLPEGKRLAFHAGQYIEFLLRDNKKRSFSLANSPTNDTTLELHIRLVEGGKFTTHVFEEMKEKALVRIHGPLGTFFVRDTDRPLIFIAGGTGFAPLKGMLEQLITEETKREVHFYWGVRGKQDLYSDRVEAWAKDSDYIHYIPVLSAADDGDQWQGRTGFVHQAVAEDFSDLSAYDVYMAGPPPMINAAKALFSKQGLPDAQLFSDSFDFSHDNK</sequence>
<dbReference type="InterPro" id="IPR017927">
    <property type="entry name" value="FAD-bd_FR_type"/>
</dbReference>
<dbReference type="InterPro" id="IPR008333">
    <property type="entry name" value="Cbr1-like_FAD-bd_dom"/>
</dbReference>
<dbReference type="Pfam" id="PF00111">
    <property type="entry name" value="Fer2"/>
    <property type="match status" value="1"/>
</dbReference>